<keyword evidence="2" id="KW-1185">Reference proteome</keyword>
<dbReference type="EMBL" id="MT774395">
    <property type="protein sequence ID" value="QOR56653.1"/>
    <property type="molecule type" value="Genomic_DNA"/>
</dbReference>
<protein>
    <submittedName>
        <fullName evidence="1">Nuclear pore complex protein-like protein</fullName>
    </submittedName>
</protein>
<evidence type="ECO:0000313" key="2">
    <source>
        <dbReference type="Proteomes" id="UP000594150"/>
    </source>
</evidence>
<organism evidence="1 2">
    <name type="scientific">uncultured phage cr52_1</name>
    <dbReference type="NCBI Taxonomy" id="2772079"/>
    <lineage>
        <taxon>Viruses</taxon>
        <taxon>Duplodnaviria</taxon>
        <taxon>Heunggongvirae</taxon>
        <taxon>Uroviricota</taxon>
        <taxon>Caudoviricetes</taxon>
        <taxon>Crassvirales</taxon>
        <taxon>Suoliviridae</taxon>
        <taxon>Loutivirinae</taxon>
        <taxon>Buchavirus</taxon>
        <taxon>Buchavirus copri</taxon>
    </lineage>
</organism>
<dbReference type="GeneID" id="65130566"/>
<reference evidence="1 2" key="1">
    <citation type="submission" date="2020-07" db="EMBL/GenBank/DDBJ databases">
        <title>Taxonomic proposal: Crassvirales, a new order of highly abundant and diverse bacterial viruses.</title>
        <authorList>
            <person name="Shkoporov A.N."/>
            <person name="Stockdale S.R."/>
            <person name="Guerin E."/>
            <person name="Ross R.P."/>
            <person name="Hill C."/>
        </authorList>
    </citation>
    <scope>NUCLEOTIDE SEQUENCE [LARGE SCALE GENOMIC DNA]</scope>
</reference>
<accession>A0A7M1RQM6</accession>
<dbReference type="KEGG" id="vg:65130566"/>
<name>A0A7M1RQM6_9CAUD</name>
<evidence type="ECO:0000313" key="1">
    <source>
        <dbReference type="EMBL" id="QOR56653.1"/>
    </source>
</evidence>
<sequence length="599" mass="66724">MAANMYDQAALALFINTYVPINFGELYRIGAAQKQAVDQAAEQFTTQLQKFGEFRSPSRVDTENYYNMTIDREDFQNAINQMVSNPDYMKDASNRAQLQSLINSVDYAALSQLKESADYLRMGLQIRAKMKAEDRLKDSWDKSDIANYDTLGTGKIFDDITPVAYMNLNELSTPYFNDLKPGFLGTDYVNGTRYIVTGNNMEDLIAVATAKFNDLIDTPQGQKYFEEYLAMNNGDANAAKSQFINAVAQSQIDRTRRPKYDVDPAFIEQLKYSLKAKAAGASDTSNVLPDLSRILATTTVQNNLAVLGGLTPEERSAVASGQANSEIYQKASRNMSNNLKVAWNSLSKTSGINSASRKLLDMISQPLSKEVDTSLLVEGGGEALGKDAKLTNSTVNMTLGADMTFGLLGYENGALGYAMNNMLNASDEKQKKAWKDRSVAMATIQQAWYNDQFRDVIVKGSGQVLSDNNEVYHKRKVYIPIDQLRNIGFESISKGDFSKLIGSKVVSLGDIIDKQLIEITQEYDPKTGEVLKGETTKKLTRKKLDDSDLYVEFDATYPLQIGNNEATITRNANYERQVRTLGTKEKYSLAEDSANRYLR</sequence>
<proteinExistence type="predicted"/>
<dbReference type="RefSeq" id="YP_010112105.1">
    <property type="nucleotide sequence ID" value="NC_055888.1"/>
</dbReference>
<dbReference type="Proteomes" id="UP000594150">
    <property type="component" value="Segment"/>
</dbReference>